<dbReference type="InterPro" id="IPR021248">
    <property type="entry name" value="DUF2787"/>
</dbReference>
<accession>A0ABT0KUS6</accession>
<comment type="caution">
    <text evidence="1">The sequence shown here is derived from an EMBL/GenBank/DDBJ whole genome shotgun (WGS) entry which is preliminary data.</text>
</comment>
<reference evidence="1 2" key="1">
    <citation type="submission" date="2022-01" db="EMBL/GenBank/DDBJ databases">
        <title>Whole genome-based taxonomy of the Shewanellaceae.</title>
        <authorList>
            <person name="Martin-Rodriguez A.J."/>
        </authorList>
    </citation>
    <scope>NUCLEOTIDE SEQUENCE [LARGE SCALE GENOMIC DNA]</scope>
    <source>
        <strain evidence="1 2">DSM 24955</strain>
    </source>
</reference>
<dbReference type="PANTHER" id="PTHR38978">
    <property type="entry name" value="DUF2787 DOMAIN-CONTAINING PROTEIN"/>
    <property type="match status" value="1"/>
</dbReference>
<proteinExistence type="predicted"/>
<dbReference type="Proteomes" id="UP001202134">
    <property type="component" value="Unassembled WGS sequence"/>
</dbReference>
<dbReference type="PANTHER" id="PTHR38978:SF2">
    <property type="entry name" value="DUF2787 DOMAIN-CONTAINING PROTEIN"/>
    <property type="match status" value="1"/>
</dbReference>
<evidence type="ECO:0000313" key="2">
    <source>
        <dbReference type="Proteomes" id="UP001202134"/>
    </source>
</evidence>
<keyword evidence="2" id="KW-1185">Reference proteome</keyword>
<name>A0ABT0KUS6_9GAMM</name>
<gene>
    <name evidence="1" type="ORF">L2737_19240</name>
</gene>
<sequence>MTISIDTNQRPVMPAPFYQLLAQELINTNPKEANAITLYFRDPDYSPEQGGFHPVEVRLEKQLNQWRLVYVTDFAFHGHDFPDLIKDIDICFNSKQVYSSIGGWIKHDEGAELIELFSDNFTSYHHMDVYQVQIALG</sequence>
<organism evidence="1 2">
    <name type="scientific">Shewanella electrodiphila</name>
    <dbReference type="NCBI Taxonomy" id="934143"/>
    <lineage>
        <taxon>Bacteria</taxon>
        <taxon>Pseudomonadati</taxon>
        <taxon>Pseudomonadota</taxon>
        <taxon>Gammaproteobacteria</taxon>
        <taxon>Alteromonadales</taxon>
        <taxon>Shewanellaceae</taxon>
        <taxon>Shewanella</taxon>
    </lineage>
</organism>
<dbReference type="Gene3D" id="3.10.450.430">
    <property type="entry name" value="Protein of unknown function DUF2787"/>
    <property type="match status" value="1"/>
</dbReference>
<dbReference type="RefSeq" id="WP_248956804.1">
    <property type="nucleotide sequence ID" value="NZ_JAKIKU010000014.1"/>
</dbReference>
<dbReference type="Pfam" id="PF10980">
    <property type="entry name" value="DUF2787"/>
    <property type="match status" value="1"/>
</dbReference>
<dbReference type="EMBL" id="JAKIKU010000014">
    <property type="protein sequence ID" value="MCL1047439.1"/>
    <property type="molecule type" value="Genomic_DNA"/>
</dbReference>
<protein>
    <submittedName>
        <fullName evidence="1">DUF2787 domain-containing protein</fullName>
    </submittedName>
</protein>
<evidence type="ECO:0000313" key="1">
    <source>
        <dbReference type="EMBL" id="MCL1047439.1"/>
    </source>
</evidence>